<dbReference type="Proteomes" id="UP000078200">
    <property type="component" value="Unassembled WGS sequence"/>
</dbReference>
<dbReference type="EnsemblMetazoa" id="GAUT049824-RA">
    <property type="protein sequence ID" value="GAUT049824-PA"/>
    <property type="gene ID" value="GAUT049824"/>
</dbReference>
<dbReference type="VEuPathDB" id="VectorBase:GAUT049824"/>
<accession>A0A1A9VWD5</accession>
<name>A0A1A9VWD5_GLOAU</name>
<feature type="region of interest" description="Disordered" evidence="1">
    <location>
        <begin position="34"/>
        <end position="65"/>
    </location>
</feature>
<evidence type="ECO:0000256" key="1">
    <source>
        <dbReference type="SAM" id="MobiDB-lite"/>
    </source>
</evidence>
<dbReference type="STRING" id="7395.A0A1A9VWD5"/>
<reference evidence="2" key="1">
    <citation type="submission" date="2020-05" db="UniProtKB">
        <authorList>
            <consortium name="EnsemblMetazoa"/>
        </authorList>
    </citation>
    <scope>IDENTIFICATION</scope>
    <source>
        <strain evidence="2">TTRI</strain>
    </source>
</reference>
<evidence type="ECO:0000313" key="2">
    <source>
        <dbReference type="EnsemblMetazoa" id="GAUT049824-PA"/>
    </source>
</evidence>
<protein>
    <submittedName>
        <fullName evidence="2">Uncharacterized protein</fullName>
    </submittedName>
</protein>
<dbReference type="AlphaFoldDB" id="A0A1A9VWD5"/>
<organism evidence="2 3">
    <name type="scientific">Glossina austeni</name>
    <name type="common">Savannah tsetse fly</name>
    <dbReference type="NCBI Taxonomy" id="7395"/>
    <lineage>
        <taxon>Eukaryota</taxon>
        <taxon>Metazoa</taxon>
        <taxon>Ecdysozoa</taxon>
        <taxon>Arthropoda</taxon>
        <taxon>Hexapoda</taxon>
        <taxon>Insecta</taxon>
        <taxon>Pterygota</taxon>
        <taxon>Neoptera</taxon>
        <taxon>Endopterygota</taxon>
        <taxon>Diptera</taxon>
        <taxon>Brachycera</taxon>
        <taxon>Muscomorpha</taxon>
        <taxon>Hippoboscoidea</taxon>
        <taxon>Glossinidae</taxon>
        <taxon>Glossina</taxon>
    </lineage>
</organism>
<sequence>MLMICDMFHFQADLPPWITRLRMWDSYGTYVPIKTTTGQPPPPPPPPVASSPDGGKTTTIDQTNYGNYYYSPQNPKLGKNLRVNIDNAWNPVDTYVYGPTQSSIFNQENKYSGYQMSGGGKQPSGNGISSVKDTLNYISSKNFKETPHVGGGGGGGSGVGEKNPIALMSTKGKRRLMLEIYDYETPKLCDHTAISNHGNTIGYNRLRPCSPLESYVSSGRDLIFNYNYLLKRMMSIINVLRSTFECFISVLSRILNNPATNRAVTSHGAKMNKSEFYDQLRRRFKNSFKIKSTHTSESIFKLNTLKSDYID</sequence>
<keyword evidence="3" id="KW-1185">Reference proteome</keyword>
<proteinExistence type="predicted"/>
<feature type="compositionally biased region" description="Polar residues" evidence="1">
    <location>
        <begin position="56"/>
        <end position="65"/>
    </location>
</feature>
<feature type="compositionally biased region" description="Pro residues" evidence="1">
    <location>
        <begin position="39"/>
        <end position="49"/>
    </location>
</feature>
<evidence type="ECO:0000313" key="3">
    <source>
        <dbReference type="Proteomes" id="UP000078200"/>
    </source>
</evidence>